<protein>
    <submittedName>
        <fullName evidence="1">Uncharacterized protein</fullName>
    </submittedName>
</protein>
<dbReference type="InterPro" id="IPR043038">
    <property type="entry name" value="VbhA_sf"/>
</dbReference>
<organism evidence="1 2">
    <name type="scientific">Anaerotruncus colihominis</name>
    <dbReference type="NCBI Taxonomy" id="169435"/>
    <lineage>
        <taxon>Bacteria</taxon>
        <taxon>Bacillati</taxon>
        <taxon>Bacillota</taxon>
        <taxon>Clostridia</taxon>
        <taxon>Eubacteriales</taxon>
        <taxon>Oscillospiraceae</taxon>
        <taxon>Anaerotruncus</taxon>
    </lineage>
</organism>
<comment type="caution">
    <text evidence="1">The sequence shown here is derived from an EMBL/GenBank/DDBJ whole genome shotgun (WGS) entry which is preliminary data.</text>
</comment>
<dbReference type="RefSeq" id="WP_087303576.1">
    <property type="nucleotide sequence ID" value="NZ_JBCLRJ010000035.1"/>
</dbReference>
<dbReference type="InterPro" id="IPR033788">
    <property type="entry name" value="VbhA-like"/>
</dbReference>
<evidence type="ECO:0000313" key="2">
    <source>
        <dbReference type="Proteomes" id="UP000196386"/>
    </source>
</evidence>
<dbReference type="Gene3D" id="1.10.8.1050">
    <property type="entry name" value="Antitoxin VbhA-like"/>
    <property type="match status" value="1"/>
</dbReference>
<dbReference type="CDD" id="cd11586">
    <property type="entry name" value="VbhA_like"/>
    <property type="match status" value="1"/>
</dbReference>
<evidence type="ECO:0000313" key="1">
    <source>
        <dbReference type="EMBL" id="OUP65054.1"/>
    </source>
</evidence>
<sequence>MTAKQLSRRIAAVKTADAINAIEGAPISAYARKLSQLWAQGKLTDAQMKDALLASHRKMAAQVQRHV</sequence>
<dbReference type="Proteomes" id="UP000196386">
    <property type="component" value="Unassembled WGS sequence"/>
</dbReference>
<dbReference type="EMBL" id="NFKP01000047">
    <property type="protein sequence ID" value="OUP65054.1"/>
    <property type="molecule type" value="Genomic_DNA"/>
</dbReference>
<reference evidence="2" key="1">
    <citation type="submission" date="2017-04" db="EMBL/GenBank/DDBJ databases">
        <title>Function of individual gut microbiota members based on whole genome sequencing of pure cultures obtained from chicken caecum.</title>
        <authorList>
            <person name="Medvecky M."/>
            <person name="Cejkova D."/>
            <person name="Polansky O."/>
            <person name="Karasova D."/>
            <person name="Kubasova T."/>
            <person name="Cizek A."/>
            <person name="Rychlik I."/>
        </authorList>
    </citation>
    <scope>NUCLEOTIDE SEQUENCE [LARGE SCALE GENOMIC DNA]</scope>
    <source>
        <strain evidence="2">An175</strain>
    </source>
</reference>
<proteinExistence type="predicted"/>
<name>A0A1Y4MJE5_9FIRM</name>
<accession>A0A1Y4MJE5</accession>
<gene>
    <name evidence="1" type="ORF">B5F11_19935</name>
</gene>
<dbReference type="AlphaFoldDB" id="A0A1Y4MJE5"/>